<evidence type="ECO:0000313" key="1">
    <source>
        <dbReference type="EMBL" id="KAI0047060.1"/>
    </source>
</evidence>
<keyword evidence="2" id="KW-1185">Reference proteome</keyword>
<name>A0ACB8RSQ7_9AGAM</name>
<protein>
    <submittedName>
        <fullName evidence="1">Uncharacterized protein</fullName>
    </submittedName>
</protein>
<dbReference type="Proteomes" id="UP000814033">
    <property type="component" value="Unassembled WGS sequence"/>
</dbReference>
<evidence type="ECO:0000313" key="2">
    <source>
        <dbReference type="Proteomes" id="UP000814033"/>
    </source>
</evidence>
<accession>A0ACB8RSQ7</accession>
<reference evidence="1" key="1">
    <citation type="submission" date="2021-02" db="EMBL/GenBank/DDBJ databases">
        <authorList>
            <consortium name="DOE Joint Genome Institute"/>
            <person name="Ahrendt S."/>
            <person name="Looney B.P."/>
            <person name="Miyauchi S."/>
            <person name="Morin E."/>
            <person name="Drula E."/>
            <person name="Courty P.E."/>
            <person name="Chicoki N."/>
            <person name="Fauchery L."/>
            <person name="Kohler A."/>
            <person name="Kuo A."/>
            <person name="Labutti K."/>
            <person name="Pangilinan J."/>
            <person name="Lipzen A."/>
            <person name="Riley R."/>
            <person name="Andreopoulos W."/>
            <person name="He G."/>
            <person name="Johnson J."/>
            <person name="Barry K.W."/>
            <person name="Grigoriev I.V."/>
            <person name="Nagy L."/>
            <person name="Hibbett D."/>
            <person name="Henrissat B."/>
            <person name="Matheny P.B."/>
            <person name="Labbe J."/>
            <person name="Martin F."/>
        </authorList>
    </citation>
    <scope>NUCLEOTIDE SEQUENCE</scope>
    <source>
        <strain evidence="1">FP105234-sp</strain>
    </source>
</reference>
<comment type="caution">
    <text evidence="1">The sequence shown here is derived from an EMBL/GenBank/DDBJ whole genome shotgun (WGS) entry which is preliminary data.</text>
</comment>
<sequence length="455" mass="48758">MPLASSGAWTSIGRQASHIIQAPNIGRSRGLHTRLPQPSTTQRLLKQTTGLFKAFVGHLTTPGTLRQPASAGRALHAAATRGPTIQSGLSLSARQALARPFGAPRLPRPPVVPRSIAQVGLGTARNFSTGRPIFQSLADNVPIAGRAFVEADWELRVKEERKQIARGAKKAEKAKAKTAVRAEEVHFHPAASAADKENEAELEHYFPAPPTPAVSTTLLVPLAPTPTSRIPLSPTAPSASAHPLLPFVELSALRYDHAQHSQRVSALFARLDAASVWDAGAQCDVHGDPRGASVLRVRFVGWEANAVRGIIGESGSGWCILEEERAEAQQQAESEVEDVLEYLSSSGVSDFSHAFGEQDTDIDPAQSFVLPTLDFSAAFVQSPMVSRSASWESFSDMTSEPSDGGVEVDMFTGRPASVTSASERWTEVSSSAGTWLGFSSAFEQRMEEGPREVVF</sequence>
<proteinExistence type="predicted"/>
<organism evidence="1 2">
    <name type="scientific">Auriscalpium vulgare</name>
    <dbReference type="NCBI Taxonomy" id="40419"/>
    <lineage>
        <taxon>Eukaryota</taxon>
        <taxon>Fungi</taxon>
        <taxon>Dikarya</taxon>
        <taxon>Basidiomycota</taxon>
        <taxon>Agaricomycotina</taxon>
        <taxon>Agaricomycetes</taxon>
        <taxon>Russulales</taxon>
        <taxon>Auriscalpiaceae</taxon>
        <taxon>Auriscalpium</taxon>
    </lineage>
</organism>
<dbReference type="EMBL" id="MU275912">
    <property type="protein sequence ID" value="KAI0047060.1"/>
    <property type="molecule type" value="Genomic_DNA"/>
</dbReference>
<reference evidence="1" key="2">
    <citation type="journal article" date="2022" name="New Phytol.">
        <title>Evolutionary transition to the ectomycorrhizal habit in the genomes of a hyperdiverse lineage of mushroom-forming fungi.</title>
        <authorList>
            <person name="Looney B."/>
            <person name="Miyauchi S."/>
            <person name="Morin E."/>
            <person name="Drula E."/>
            <person name="Courty P.E."/>
            <person name="Kohler A."/>
            <person name="Kuo A."/>
            <person name="LaButti K."/>
            <person name="Pangilinan J."/>
            <person name="Lipzen A."/>
            <person name="Riley R."/>
            <person name="Andreopoulos W."/>
            <person name="He G."/>
            <person name="Johnson J."/>
            <person name="Nolan M."/>
            <person name="Tritt A."/>
            <person name="Barry K.W."/>
            <person name="Grigoriev I.V."/>
            <person name="Nagy L.G."/>
            <person name="Hibbett D."/>
            <person name="Henrissat B."/>
            <person name="Matheny P.B."/>
            <person name="Labbe J."/>
            <person name="Martin F.M."/>
        </authorList>
    </citation>
    <scope>NUCLEOTIDE SEQUENCE</scope>
    <source>
        <strain evidence="1">FP105234-sp</strain>
    </source>
</reference>
<gene>
    <name evidence="1" type="ORF">FA95DRAFT_1559488</name>
</gene>